<gene>
    <name evidence="3" type="ORF">Tci_045396</name>
</gene>
<feature type="compositionally biased region" description="Basic and acidic residues" evidence="2">
    <location>
        <begin position="378"/>
        <end position="390"/>
    </location>
</feature>
<feature type="coiled-coil region" evidence="1">
    <location>
        <begin position="283"/>
        <end position="317"/>
    </location>
</feature>
<name>A0A6L2MHL3_TANCI</name>
<organism evidence="3">
    <name type="scientific">Tanacetum cinerariifolium</name>
    <name type="common">Dalmatian daisy</name>
    <name type="synonym">Chrysanthemum cinerariifolium</name>
    <dbReference type="NCBI Taxonomy" id="118510"/>
    <lineage>
        <taxon>Eukaryota</taxon>
        <taxon>Viridiplantae</taxon>
        <taxon>Streptophyta</taxon>
        <taxon>Embryophyta</taxon>
        <taxon>Tracheophyta</taxon>
        <taxon>Spermatophyta</taxon>
        <taxon>Magnoliopsida</taxon>
        <taxon>eudicotyledons</taxon>
        <taxon>Gunneridae</taxon>
        <taxon>Pentapetalae</taxon>
        <taxon>asterids</taxon>
        <taxon>campanulids</taxon>
        <taxon>Asterales</taxon>
        <taxon>Asteraceae</taxon>
        <taxon>Asteroideae</taxon>
        <taxon>Anthemideae</taxon>
        <taxon>Anthemidinae</taxon>
        <taxon>Tanacetum</taxon>
    </lineage>
</organism>
<keyword evidence="1" id="KW-0175">Coiled coil</keyword>
<sequence>MKAEKEKLFDEQIAKRLHDEEVEQAAAREKKYQHLKRKPVSIAQARKNIIIYLKNMARYKMEHFRGMTYDKVIPIFKREYKKVQTLFKPDKDVEEPQKKSVAKETLLQESFKKLKAIEVSGSESTQETLTNDPKEIKKDYLLSNGVMTLMLSAKLQVEEDSEMARDLVMKIFMETNKPKSRKDVIRSNLGLDDADGVECLPNEEIFTVLVRMGYENLPPKLTFYKAFFSAQWKFLIHTLVQCVSAKRTAWNEFSCSMASAVICLATETYATLSQKVAELDQDKHTQALEIIRLKKRVKKLEKKKKSKSLGLKSLKKKRIGDDNADTKDVNVAEPTIFDDEEVTMTMAQTLIKTKAEKAKLLDEQIAKRLHDEEVEQAATREKQENDDLKRAQVLQKQYDNKEENID</sequence>
<accession>A0A6L2MHL3</accession>
<evidence type="ECO:0008006" key="4">
    <source>
        <dbReference type="Google" id="ProtNLM"/>
    </source>
</evidence>
<reference evidence="3" key="1">
    <citation type="journal article" date="2019" name="Sci. Rep.">
        <title>Draft genome of Tanacetum cinerariifolium, the natural source of mosquito coil.</title>
        <authorList>
            <person name="Yamashiro T."/>
            <person name="Shiraishi A."/>
            <person name="Satake H."/>
            <person name="Nakayama K."/>
        </authorList>
    </citation>
    <scope>NUCLEOTIDE SEQUENCE</scope>
</reference>
<dbReference type="EMBL" id="BKCJ010006685">
    <property type="protein sequence ID" value="GEU73418.1"/>
    <property type="molecule type" value="Genomic_DNA"/>
</dbReference>
<protein>
    <recommendedName>
        <fullName evidence="4">Glutamic acid-rich protein-like</fullName>
    </recommendedName>
</protein>
<evidence type="ECO:0000256" key="1">
    <source>
        <dbReference type="SAM" id="Coils"/>
    </source>
</evidence>
<dbReference type="AlphaFoldDB" id="A0A6L2MHL3"/>
<feature type="region of interest" description="Disordered" evidence="2">
    <location>
        <begin position="372"/>
        <end position="406"/>
    </location>
</feature>
<evidence type="ECO:0000313" key="3">
    <source>
        <dbReference type="EMBL" id="GEU73418.1"/>
    </source>
</evidence>
<comment type="caution">
    <text evidence="3">The sequence shown here is derived from an EMBL/GenBank/DDBJ whole genome shotgun (WGS) entry which is preliminary data.</text>
</comment>
<proteinExistence type="predicted"/>
<evidence type="ECO:0000256" key="2">
    <source>
        <dbReference type="SAM" id="MobiDB-lite"/>
    </source>
</evidence>